<accession>A0A1H7UZW8</accession>
<dbReference type="RefSeq" id="WP_090920315.1">
    <property type="nucleotide sequence ID" value="NZ_CP016180.1"/>
</dbReference>
<dbReference type="EMBL" id="JASAVS010000001">
    <property type="protein sequence ID" value="MDP8084384.1"/>
    <property type="molecule type" value="Genomic_DNA"/>
</dbReference>
<dbReference type="EMBL" id="FOBN01000003">
    <property type="protein sequence ID" value="SEM02037.1"/>
    <property type="molecule type" value="Genomic_DNA"/>
</dbReference>
<dbReference type="GeneID" id="83545152"/>
<evidence type="ECO:0000256" key="1">
    <source>
        <dbReference type="SAM" id="Phobius"/>
    </source>
</evidence>
<reference evidence="2 5" key="3">
    <citation type="journal article" date="2023" name="Front. Microbiol.">
        <title>Phylogeography and host specificity of Pasteurellaceae pathogenic to sea-farmed fish in the north-east Atlantic.</title>
        <authorList>
            <person name="Gulla S."/>
            <person name="Colquhoun D.J."/>
            <person name="Olsen A.B."/>
            <person name="Spilsberg B."/>
            <person name="Lagesen K."/>
            <person name="Aakesson C.P."/>
            <person name="Strom S."/>
            <person name="Manji F."/>
            <person name="Birkbeck T.H."/>
            <person name="Nilsen H.K."/>
        </authorList>
    </citation>
    <scope>NUCLEOTIDE SEQUENCE [LARGE SCALE GENOMIC DNA]</scope>
    <source>
        <strain evidence="2 5">VIO11850</strain>
    </source>
</reference>
<evidence type="ECO:0000313" key="3">
    <source>
        <dbReference type="EMBL" id="SEM02037.1"/>
    </source>
</evidence>
<gene>
    <name evidence="2" type="ORF">QJT92_00350</name>
    <name evidence="3" type="ORF">SAMN05444853_10371</name>
</gene>
<proteinExistence type="predicted"/>
<feature type="transmembrane region" description="Helical" evidence="1">
    <location>
        <begin position="22"/>
        <end position="41"/>
    </location>
</feature>
<dbReference type="Proteomes" id="UP000198883">
    <property type="component" value="Unassembled WGS sequence"/>
</dbReference>
<feature type="transmembrane region" description="Helical" evidence="1">
    <location>
        <begin position="165"/>
        <end position="183"/>
    </location>
</feature>
<protein>
    <submittedName>
        <fullName evidence="3">Uncharacterized protein</fullName>
    </submittedName>
</protein>
<keyword evidence="1" id="KW-0472">Membrane</keyword>
<evidence type="ECO:0000313" key="4">
    <source>
        <dbReference type="Proteomes" id="UP000198883"/>
    </source>
</evidence>
<keyword evidence="1" id="KW-0812">Transmembrane</keyword>
<sequence length="184" mass="21523">MKEELDIIEQNNLPYNRIFGKVVLFLLILYILFFFISIFILKIDFSQYIPLSFTPPSFELFEKVATDPLRTKSILTYFIVGYLLFFPLTFIFYLINRDFYREKFSSSKAFLQGVVVYVFSHTLGIIYLMMAMNTVGYSTRIYFSGGVISIFVMFLALFLCPLFFAALLFAIIEYVILSIFKLVS</sequence>
<dbReference type="Proteomes" id="UP001224812">
    <property type="component" value="Unassembled WGS sequence"/>
</dbReference>
<feature type="transmembrane region" description="Helical" evidence="1">
    <location>
        <begin position="74"/>
        <end position="95"/>
    </location>
</feature>
<feature type="transmembrane region" description="Helical" evidence="1">
    <location>
        <begin position="110"/>
        <end position="129"/>
    </location>
</feature>
<evidence type="ECO:0000313" key="2">
    <source>
        <dbReference type="EMBL" id="MDP8084384.1"/>
    </source>
</evidence>
<organism evidence="3 4">
    <name type="scientific">Phocoenobacter skyensis</name>
    <dbReference type="NCBI Taxonomy" id="97481"/>
    <lineage>
        <taxon>Bacteria</taxon>
        <taxon>Pseudomonadati</taxon>
        <taxon>Pseudomonadota</taxon>
        <taxon>Gammaproteobacteria</taxon>
        <taxon>Pasteurellales</taxon>
        <taxon>Pasteurellaceae</taxon>
        <taxon>Phocoenobacter</taxon>
    </lineage>
</organism>
<keyword evidence="5" id="KW-1185">Reference proteome</keyword>
<evidence type="ECO:0000313" key="5">
    <source>
        <dbReference type="Proteomes" id="UP001224812"/>
    </source>
</evidence>
<keyword evidence="1" id="KW-1133">Transmembrane helix</keyword>
<reference evidence="3" key="2">
    <citation type="submission" date="2016-10" db="EMBL/GenBank/DDBJ databases">
        <authorList>
            <person name="de Groot N.N."/>
        </authorList>
    </citation>
    <scope>NUCLEOTIDE SEQUENCE [LARGE SCALE GENOMIC DNA]</scope>
    <source>
        <strain evidence="3">DSM 24204</strain>
    </source>
</reference>
<name>A0A1H7UZW8_9PAST</name>
<reference evidence="4" key="1">
    <citation type="submission" date="2016-10" db="EMBL/GenBank/DDBJ databases">
        <authorList>
            <person name="Varghese N."/>
            <person name="Submissions S."/>
        </authorList>
    </citation>
    <scope>NUCLEOTIDE SEQUENCE [LARGE SCALE GENOMIC DNA]</scope>
    <source>
        <strain evidence="4">DSM 24204</strain>
    </source>
</reference>
<dbReference type="AlphaFoldDB" id="A0A1H7UZW8"/>